<evidence type="ECO:0000313" key="3">
    <source>
        <dbReference type="Proteomes" id="UP000002029"/>
    </source>
</evidence>
<evidence type="ECO:0000256" key="1">
    <source>
        <dbReference type="SAM" id="MobiDB-lite"/>
    </source>
</evidence>
<dbReference type="EMBL" id="CP001814">
    <property type="protein sequence ID" value="ACZ84839.1"/>
    <property type="molecule type" value="Genomic_DNA"/>
</dbReference>
<dbReference type="STRING" id="479432.Sros_1851"/>
<accession>D2AUH7</accession>
<name>D2AUH7_STRRD</name>
<dbReference type="RefSeq" id="WP_012888584.1">
    <property type="nucleotide sequence ID" value="NC_013595.1"/>
</dbReference>
<reference evidence="2 3" key="1">
    <citation type="journal article" date="2010" name="Stand. Genomic Sci.">
        <title>Complete genome sequence of Streptosporangium roseum type strain (NI 9100).</title>
        <authorList>
            <person name="Nolan M."/>
            <person name="Sikorski J."/>
            <person name="Jando M."/>
            <person name="Lucas S."/>
            <person name="Lapidus A."/>
            <person name="Glavina Del Rio T."/>
            <person name="Chen F."/>
            <person name="Tice H."/>
            <person name="Pitluck S."/>
            <person name="Cheng J.F."/>
            <person name="Chertkov O."/>
            <person name="Sims D."/>
            <person name="Meincke L."/>
            <person name="Brettin T."/>
            <person name="Han C."/>
            <person name="Detter J.C."/>
            <person name="Bruce D."/>
            <person name="Goodwin L."/>
            <person name="Land M."/>
            <person name="Hauser L."/>
            <person name="Chang Y.J."/>
            <person name="Jeffries C.D."/>
            <person name="Ivanova N."/>
            <person name="Mavromatis K."/>
            <person name="Mikhailova N."/>
            <person name="Chen A."/>
            <person name="Palaniappan K."/>
            <person name="Chain P."/>
            <person name="Rohde M."/>
            <person name="Goker M."/>
            <person name="Bristow J."/>
            <person name="Eisen J.A."/>
            <person name="Markowitz V."/>
            <person name="Hugenholtz P."/>
            <person name="Kyrpides N.C."/>
            <person name="Klenk H.P."/>
        </authorList>
    </citation>
    <scope>NUCLEOTIDE SEQUENCE [LARGE SCALE GENOMIC DNA]</scope>
    <source>
        <strain evidence="3">ATCC 12428 / DSM 43021 / JCM 3005 / NI 9100</strain>
    </source>
</reference>
<dbReference type="Proteomes" id="UP000002029">
    <property type="component" value="Chromosome"/>
</dbReference>
<keyword evidence="3" id="KW-1185">Reference proteome</keyword>
<dbReference type="HOGENOM" id="CLU_2083593_0_0_11"/>
<organism evidence="2 3">
    <name type="scientific">Streptosporangium roseum (strain ATCC 12428 / DSM 43021 / JCM 3005 / KCTC 9067 / NCIMB 10171 / NRRL 2505 / NI 9100)</name>
    <dbReference type="NCBI Taxonomy" id="479432"/>
    <lineage>
        <taxon>Bacteria</taxon>
        <taxon>Bacillati</taxon>
        <taxon>Actinomycetota</taxon>
        <taxon>Actinomycetes</taxon>
        <taxon>Streptosporangiales</taxon>
        <taxon>Streptosporangiaceae</taxon>
        <taxon>Streptosporangium</taxon>
    </lineage>
</organism>
<evidence type="ECO:0000313" key="2">
    <source>
        <dbReference type="EMBL" id="ACZ84839.1"/>
    </source>
</evidence>
<sequence>MKITAPNPTYSGRIGDVQFRNGVASTDNPAVISYCRGAGYTIDDEVVEQPAGAAPVDSRDVECIQLGTPLRDAAVDPHPGDFKAPTNAGAADPHSPHVVSARPGWPPIIPAPLPASV</sequence>
<feature type="compositionally biased region" description="Pro residues" evidence="1">
    <location>
        <begin position="104"/>
        <end position="117"/>
    </location>
</feature>
<proteinExistence type="predicted"/>
<dbReference type="KEGG" id="sro:Sros_1851"/>
<feature type="region of interest" description="Disordered" evidence="1">
    <location>
        <begin position="70"/>
        <end position="117"/>
    </location>
</feature>
<dbReference type="OrthoDB" id="4199704at2"/>
<gene>
    <name evidence="2" type="ordered locus">Sros_1851</name>
</gene>
<dbReference type="AlphaFoldDB" id="D2AUH7"/>
<protein>
    <submittedName>
        <fullName evidence="2">Uncharacterized protein</fullName>
    </submittedName>
</protein>
<dbReference type="eggNOG" id="ENOG5033915">
    <property type="taxonomic scope" value="Bacteria"/>
</dbReference>